<gene>
    <name evidence="1" type="ORF">ACFQPF_01170</name>
</gene>
<organism evidence="1 2">
    <name type="scientific">Fictibacillus iocasae</name>
    <dbReference type="NCBI Taxonomy" id="2715437"/>
    <lineage>
        <taxon>Bacteria</taxon>
        <taxon>Bacillati</taxon>
        <taxon>Bacillota</taxon>
        <taxon>Bacilli</taxon>
        <taxon>Bacillales</taxon>
        <taxon>Fictibacillaceae</taxon>
        <taxon>Fictibacillus</taxon>
    </lineage>
</organism>
<protein>
    <submittedName>
        <fullName evidence="1">Uncharacterized protein</fullName>
    </submittedName>
</protein>
<dbReference type="RefSeq" id="WP_379745269.1">
    <property type="nucleotide sequence ID" value="NZ_JBHTCP010000002.1"/>
</dbReference>
<keyword evidence="2" id="KW-1185">Reference proteome</keyword>
<evidence type="ECO:0000313" key="1">
    <source>
        <dbReference type="EMBL" id="MFC7370288.1"/>
    </source>
</evidence>
<evidence type="ECO:0000313" key="2">
    <source>
        <dbReference type="Proteomes" id="UP001596549"/>
    </source>
</evidence>
<dbReference type="EMBL" id="JBHTCP010000002">
    <property type="protein sequence ID" value="MFC7370288.1"/>
    <property type="molecule type" value="Genomic_DNA"/>
</dbReference>
<proteinExistence type="predicted"/>
<comment type="caution">
    <text evidence="1">The sequence shown here is derived from an EMBL/GenBank/DDBJ whole genome shotgun (WGS) entry which is preliminary data.</text>
</comment>
<sequence length="48" mass="5370">MHTSIHNEPLSKKPEVVLPIQTAAMIAKPPIKDEAKKPEYTTTFLNPN</sequence>
<dbReference type="Proteomes" id="UP001596549">
    <property type="component" value="Unassembled WGS sequence"/>
</dbReference>
<accession>A0ABW2NM36</accession>
<name>A0ABW2NM36_9BACL</name>
<reference evidence="2" key="1">
    <citation type="journal article" date="2019" name="Int. J. Syst. Evol. Microbiol.">
        <title>The Global Catalogue of Microorganisms (GCM) 10K type strain sequencing project: providing services to taxonomists for standard genome sequencing and annotation.</title>
        <authorList>
            <consortium name="The Broad Institute Genomics Platform"/>
            <consortium name="The Broad Institute Genome Sequencing Center for Infectious Disease"/>
            <person name="Wu L."/>
            <person name="Ma J."/>
        </authorList>
    </citation>
    <scope>NUCLEOTIDE SEQUENCE [LARGE SCALE GENOMIC DNA]</scope>
    <source>
        <strain evidence="2">NBRC 106396</strain>
    </source>
</reference>